<evidence type="ECO:0000313" key="3">
    <source>
        <dbReference type="EMBL" id="CAL4779722.1"/>
    </source>
</evidence>
<keyword evidence="4" id="KW-1185">Reference proteome</keyword>
<sequence length="3044" mass="337821">MNANWADLEDDLASSQDQLSQDVMRAALKIPYTMMSASDPERRCRHFVETNVGLTTRFLDLLNRAELPFGGYYIIRKQLDMSMWIKINRPRKRMREHEPDPLPELVVANPDAQQEPTPTPGTIDYARGVLEVQRGKNKLAERTRARDRAKFGEEELLEHKVPRMFWPDSAFWGSISFLGTLAMQALAHSARFSFGQLPRDSRVNSQVAKLFLFKNMAGMSDKVLNQFLQVAKGSLSETKCARSSLQGASALLEAGGLLWCGLLRSYQSLIECGRLEPILFIKKSRYDETPLKIRLQGQGPGSTRINTETSTHAKVMQSEFALHMVLKDVQNSQYWHLHGYVPTWLQLMDATTAENTKRVVLNNYQQIPGLDDFSRSFSWKLQQATVDCYAANQRAERSLLHDDPSWSKYTKSCDVHIVTQVHMKAASVLDSDISGMLHTSLAQHGAGVLDSLKKILAEIFENELVVVYDAPPQGRVRQHREELHDLFLPLPHANSLDYVSCSILVRRYILGAMMNGDLESNRIYHWCPFNCCKDFSDTVEKFKTYVVHALLPSKMPHAKWSGWDFLTDDDPDDGAAGHDEPPQPIADAAVMEGAAAENEGNVEMEDVSGETDWVKRNKAFKKNSSRWSQTNPGPRLVVMKSVMNVLSHAVNQAFQVSGSDFDREQDLKSAKGEARSYRMLEAARGEDLEKFYSELWQQFEGPCRGMPFSAMTSNLLNIHFVMLSRAGCAMEMLLRRPRRGQPYQLFKVLLQGAPSYSQSLSCLDDELSSAFHHRFPQWSPEAEVCLRALGQSIDVDVAQIETRHAIARRMVTLKGLQTWVPSIDSLSADWSHKQVSNREEEIYGKQVQQNACEILGLRTGTAGGFMERAVNSSVVMLYAGGWEEDQSEKGKTVKKSKKPGVQGGGGGGFRAFLHERCQGMAFSGLAMQQASRRYRALSEEERAYFKEQGLKATIAWRAGFASFGERERAHSKAKRSSPPALQQGDTQATALVAVDDVRSSQLMPLATRDLQDDIRLIRRKFREHRKDQKRTRANQEQTLLDSFRGSSTHKAPTCFDFDNFFTVAHPHGLQPDSDADVLGSEQLPAFSSIKWYPPVTEFAQAALSENNSMGTQMSLKSKLEKSWSEHHSLIRHTDQPKISFENDRLKKMHQSSKCFKAGFCICKNSRKDVRRANSDALQFEVHLLNVMKKQFWSKTVNDSKEKSPARTLLEAGFIVLHFLARIGDEHHDEVIGSHFFHIGYANYKTWALSTLQLFACDDEQIQPGDRRLLLKVGERDDALEGGDFRLLVDAVRESLNLEAEHDVQFYKLIGNKEKLPISHMIPGQRLQVELLDLPGGTSVWKGAKKERDVRKEQKKKKKKHRKRKDPGEPAEPRRGRKKPCYDVEMVEDLGIGVVMPAAAMPRRPQQQQRAFVNDSSSSSSSGSDVPPEADAVEDQDQDQDQAGDHESDILMKFSQMVKGNTPKQSQRSLSPSWTAFLLRSSKKKLKKWKGSAKQKGNQKHCRFLSTRMTWKNMKLERLLRREQIFLIFLRRDVYSRDDAAKFSRTIEDLTHVIRQILAPRAVMNIIGQPEQGLDTQPNKASSRPSGFDDAAPGMDMHEAMEDILVDISQSHGRRPHSNAHGIAHTLTTSSLLYSFKHRTVLTPFQHLLLQGYPGTVAVSSSHSDRDVRAMAGEAIALPCLGLLVWALSSSVTGLSSISLLLYYSCYSCSPHAGLQHTVKKDNHIFSYKGRDHIIGSPDEPVDITAGILCRGCGASLQYGSISGTFYCQCFALGTLQFPVAPTVALSNAGDVEYFEPPELRAAMPPKQSSAAKAPPKRSVITLSVAEARFCTEDVQFPTNQNGIPEGNGCLTDKTVAVKAFPNLEWSELVLLFTNDPLFKAKFNGARALWNTIVDKAGPNAPMWDPDQVAAHFQLGQFIFRDVGMMTLQEVFKHFGAQPVELGLVAHSVVQEDNKMTELYPVGLEGLPLEVILSMRKMRLFQMTAVERNELLVYPERQIDKDQGQEFYKKAVGTLVESRPAAFNPAKKGDGRLLSASELRERSEEVEAAKQLEMERLGGGGGLGHEEDEFGSYEPSMEAPRVVVEAPSANTGSLGNATTTASRRKIATKASKAKKAAKEEDDDDDAAEMASEGGLTVGPGVSITTLMESDGEMARVATKHAQITGRPESPCFFNLDVARVLNGEKLGKALQGVTGQQFRSTLFSMKVLARVALKKLTGTKEEQLLEDRLVKLEAAMVLHAPEQQEHTMITNLKLLSEYTSQFPLKLSTIITGHLVVFRMSRVFALTEQKERLSAIDAFVTSLELWTASSASLSNLLDHKNASFIPIVAALCEELTGTFGGGAGAAGGASCSVDADGSAMEDEDALFGNVMPDTTGQKKIEGTEAATEKDKEVHPALEALRLVVTDALTSDIFVDLVHEVADPKKRLSLERLTTSYLSSWHNPKSEAWFQTHSVGKFLEPCFRKFANFCKCIAVLLRVDHPNWQLSAIQVVAITGENQTDSFFKAIKSLLTAPASDGTSPSQIKVASREFWMMEVQDVLKTAATHGPALTVLQKFEADISSFQAQDGEDGEENEGAIKLSPGFAAHLPGIMEELPKLRAALRKGFLTPFLKPLRAHILDLGQAVLKAGEISMSSADLNALMHALKYFQGDAECTVAHTKLIEWATKHNTKIVLADFGKWMKSYMETAAAQTYVEVIPVDMAHVKPLVAKLPVPVPDGVGKQLLTLMPMLLRRAFLEASLVKADVPAGLTSLVAVLKQFGKLATALSMPHISYYTDAVELLRVSVSLLIQVSKIDFGQDATSVFKNDAKHAMLFQVCSFLASFKSISDKMGEYVEENEHGSEDPYGMFSHCLCSDIIQPLRPLMEPEALKDAVRRQCAQFALSLQSLIPKLAKTSGQFFAGGPNDWKKDLGEDPDLDDVLAKADVTLGSITGKHLKAEVIKEMDVFAEKMGCFSGDSLGEEFGKLSEHLAEGKALITATHVQYVESAMAYALAFLRKPDEGASEGKSPARLCGILSEQYAALAAQENGVQESLVQPNLLGSAKKFLS</sequence>
<dbReference type="Proteomes" id="UP001152797">
    <property type="component" value="Unassembled WGS sequence"/>
</dbReference>
<feature type="compositionally biased region" description="Basic residues" evidence="1">
    <location>
        <begin position="2101"/>
        <end position="2114"/>
    </location>
</feature>
<feature type="compositionally biased region" description="Polar residues" evidence="1">
    <location>
        <begin position="1573"/>
        <end position="1584"/>
    </location>
</feature>
<reference evidence="3 4" key="2">
    <citation type="submission" date="2024-05" db="EMBL/GenBank/DDBJ databases">
        <authorList>
            <person name="Chen Y."/>
            <person name="Shah S."/>
            <person name="Dougan E. K."/>
            <person name="Thang M."/>
            <person name="Chan C."/>
        </authorList>
    </citation>
    <scope>NUCLEOTIDE SEQUENCE [LARGE SCALE GENOMIC DNA]</scope>
</reference>
<proteinExistence type="predicted"/>
<evidence type="ECO:0000313" key="2">
    <source>
        <dbReference type="EMBL" id="CAI3992410.1"/>
    </source>
</evidence>
<feature type="region of interest" description="Disordered" evidence="1">
    <location>
        <begin position="1400"/>
        <end position="1443"/>
    </location>
</feature>
<name>A0A9P1CJ40_9DINO</name>
<feature type="region of interest" description="Disordered" evidence="1">
    <location>
        <begin position="1570"/>
        <end position="1589"/>
    </location>
</feature>
<feature type="compositionally biased region" description="Polar residues" evidence="1">
    <location>
        <begin position="2088"/>
        <end position="2100"/>
    </location>
</feature>
<evidence type="ECO:0000313" key="4">
    <source>
        <dbReference type="Proteomes" id="UP001152797"/>
    </source>
</evidence>
<feature type="region of interest" description="Disordered" evidence="1">
    <location>
        <begin position="2088"/>
        <end position="2139"/>
    </location>
</feature>
<comment type="caution">
    <text evidence="2">The sequence shown here is derived from an EMBL/GenBank/DDBJ whole genome shotgun (WGS) entry which is preliminary data.</text>
</comment>
<gene>
    <name evidence="2" type="ORF">C1SCF055_LOCUS19246</name>
</gene>
<dbReference type="EMBL" id="CAMXCT010001710">
    <property type="protein sequence ID" value="CAI3992410.1"/>
    <property type="molecule type" value="Genomic_DNA"/>
</dbReference>
<feature type="compositionally biased region" description="Basic residues" evidence="1">
    <location>
        <begin position="1352"/>
        <end position="1364"/>
    </location>
</feature>
<organism evidence="2">
    <name type="scientific">Cladocopium goreaui</name>
    <dbReference type="NCBI Taxonomy" id="2562237"/>
    <lineage>
        <taxon>Eukaryota</taxon>
        <taxon>Sar</taxon>
        <taxon>Alveolata</taxon>
        <taxon>Dinophyceae</taxon>
        <taxon>Suessiales</taxon>
        <taxon>Symbiodiniaceae</taxon>
        <taxon>Cladocopium</taxon>
    </lineage>
</organism>
<feature type="compositionally biased region" description="Acidic residues" evidence="1">
    <location>
        <begin position="1430"/>
        <end position="1441"/>
    </location>
</feature>
<feature type="region of interest" description="Disordered" evidence="1">
    <location>
        <begin position="967"/>
        <end position="986"/>
    </location>
</feature>
<accession>A0A9P1CJ40</accession>
<dbReference type="EMBL" id="CAMXCT030001710">
    <property type="protein sequence ID" value="CAL4779722.1"/>
    <property type="molecule type" value="Genomic_DNA"/>
</dbReference>
<protein>
    <submittedName>
        <fullName evidence="3">Imidazole glycerol phosphate synthase hisHF</fullName>
    </submittedName>
</protein>
<feature type="region of interest" description="Disordered" evidence="1">
    <location>
        <begin position="1341"/>
        <end position="1382"/>
    </location>
</feature>
<feature type="compositionally biased region" description="Low complexity" evidence="1">
    <location>
        <begin position="1400"/>
        <end position="1423"/>
    </location>
</feature>
<dbReference type="EMBL" id="CAMXCT020001710">
    <property type="protein sequence ID" value="CAL1145785.1"/>
    <property type="molecule type" value="Genomic_DNA"/>
</dbReference>
<reference evidence="2" key="1">
    <citation type="submission" date="2022-10" db="EMBL/GenBank/DDBJ databases">
        <authorList>
            <person name="Chen Y."/>
            <person name="Dougan E. K."/>
            <person name="Chan C."/>
            <person name="Rhodes N."/>
            <person name="Thang M."/>
        </authorList>
    </citation>
    <scope>NUCLEOTIDE SEQUENCE</scope>
</reference>
<evidence type="ECO:0000256" key="1">
    <source>
        <dbReference type="SAM" id="MobiDB-lite"/>
    </source>
</evidence>
<dbReference type="OrthoDB" id="427544at2759"/>